<evidence type="ECO:0000256" key="9">
    <source>
        <dbReference type="ARBA" id="ARBA00023136"/>
    </source>
</evidence>
<evidence type="ECO:0000256" key="11">
    <source>
        <dbReference type="ARBA" id="ARBA00032707"/>
    </source>
</evidence>
<evidence type="ECO:0000256" key="7">
    <source>
        <dbReference type="ARBA" id="ARBA00022801"/>
    </source>
</evidence>
<feature type="transmembrane region" description="Helical" evidence="14">
    <location>
        <begin position="113"/>
        <end position="132"/>
    </location>
</feature>
<dbReference type="PANTHER" id="PTHR30622">
    <property type="entry name" value="UNDECAPRENYL-DIPHOSPHATASE"/>
    <property type="match status" value="1"/>
</dbReference>
<evidence type="ECO:0000256" key="14">
    <source>
        <dbReference type="SAM" id="Phobius"/>
    </source>
</evidence>
<dbReference type="PANTHER" id="PTHR30622:SF2">
    <property type="entry name" value="UNDECAPRENYL-DIPHOSPHATASE"/>
    <property type="match status" value="1"/>
</dbReference>
<comment type="subcellular location">
    <subcellularLocation>
        <location evidence="1">Cell membrane</location>
        <topology evidence="1">Multi-pass membrane protein</topology>
    </subcellularLocation>
</comment>
<proteinExistence type="inferred from homology"/>
<dbReference type="InterPro" id="IPR003824">
    <property type="entry name" value="UppP"/>
</dbReference>
<accession>A0A2G9YB55</accession>
<dbReference type="AlphaFoldDB" id="A0A2G9YB55"/>
<feature type="transmembrane region" description="Helical" evidence="14">
    <location>
        <begin position="87"/>
        <end position="107"/>
    </location>
</feature>
<gene>
    <name evidence="15" type="ORF">COX46_02095</name>
</gene>
<evidence type="ECO:0000256" key="4">
    <source>
        <dbReference type="ARBA" id="ARBA00021581"/>
    </source>
</evidence>
<evidence type="ECO:0000256" key="12">
    <source>
        <dbReference type="ARBA" id="ARBA00032932"/>
    </source>
</evidence>
<evidence type="ECO:0000256" key="10">
    <source>
        <dbReference type="ARBA" id="ARBA00023251"/>
    </source>
</evidence>
<comment type="similarity">
    <text evidence="2">Belongs to the UppP family.</text>
</comment>
<protein>
    <recommendedName>
        <fullName evidence="4">Undecaprenyl-diphosphatase</fullName>
        <ecNumber evidence="3">3.6.1.27</ecNumber>
    </recommendedName>
    <alternativeName>
        <fullName evidence="12">Bacitracin resistance protein</fullName>
    </alternativeName>
    <alternativeName>
        <fullName evidence="11">Undecaprenyl pyrophosphate phosphatase</fullName>
    </alternativeName>
</protein>
<feature type="transmembrane region" description="Helical" evidence="14">
    <location>
        <begin position="55"/>
        <end position="75"/>
    </location>
</feature>
<comment type="caution">
    <text evidence="15">The sequence shown here is derived from an EMBL/GenBank/DDBJ whole genome shotgun (WGS) entry which is preliminary data.</text>
</comment>
<evidence type="ECO:0000256" key="2">
    <source>
        <dbReference type="ARBA" id="ARBA00010621"/>
    </source>
</evidence>
<evidence type="ECO:0000256" key="1">
    <source>
        <dbReference type="ARBA" id="ARBA00004651"/>
    </source>
</evidence>
<keyword evidence="9 14" id="KW-0472">Membrane</keyword>
<dbReference type="EC" id="3.6.1.27" evidence="3"/>
<comment type="catalytic activity">
    <reaction evidence="13">
        <text>di-trans,octa-cis-undecaprenyl diphosphate + H2O = di-trans,octa-cis-undecaprenyl phosphate + phosphate + H(+)</text>
        <dbReference type="Rhea" id="RHEA:28094"/>
        <dbReference type="ChEBI" id="CHEBI:15377"/>
        <dbReference type="ChEBI" id="CHEBI:15378"/>
        <dbReference type="ChEBI" id="CHEBI:43474"/>
        <dbReference type="ChEBI" id="CHEBI:58405"/>
        <dbReference type="ChEBI" id="CHEBI:60392"/>
        <dbReference type="EC" id="3.6.1.27"/>
    </reaction>
</comment>
<reference evidence="15 16" key="1">
    <citation type="submission" date="2017-09" db="EMBL/GenBank/DDBJ databases">
        <title>Depth-based differentiation of microbial function through sediment-hosted aquifers and enrichment of novel symbionts in the deep terrestrial subsurface.</title>
        <authorList>
            <person name="Probst A.J."/>
            <person name="Ladd B."/>
            <person name="Jarett J.K."/>
            <person name="Geller-Mcgrath D.E."/>
            <person name="Sieber C.M."/>
            <person name="Emerson J.B."/>
            <person name="Anantharaman K."/>
            <person name="Thomas B.C."/>
            <person name="Malmstrom R."/>
            <person name="Stieglmeier M."/>
            <person name="Klingl A."/>
            <person name="Woyke T."/>
            <person name="Ryan C.M."/>
            <person name="Banfield J.F."/>
        </authorList>
    </citation>
    <scope>NUCLEOTIDE SEQUENCE [LARGE SCALE GENOMIC DNA]</scope>
    <source>
        <strain evidence="15">CG23_combo_of_CG06-09_8_20_14_all_48_7</strain>
    </source>
</reference>
<evidence type="ECO:0000256" key="13">
    <source>
        <dbReference type="ARBA" id="ARBA00047594"/>
    </source>
</evidence>
<dbReference type="GO" id="GO:0046677">
    <property type="term" value="P:response to antibiotic"/>
    <property type="evidence" value="ECO:0007669"/>
    <property type="project" value="UniProtKB-KW"/>
</dbReference>
<dbReference type="GO" id="GO:0005886">
    <property type="term" value="C:plasma membrane"/>
    <property type="evidence" value="ECO:0007669"/>
    <property type="project" value="UniProtKB-SubCell"/>
</dbReference>
<keyword evidence="5" id="KW-1003">Cell membrane</keyword>
<evidence type="ECO:0000256" key="5">
    <source>
        <dbReference type="ARBA" id="ARBA00022475"/>
    </source>
</evidence>
<dbReference type="Pfam" id="PF02673">
    <property type="entry name" value="BacA"/>
    <property type="match status" value="1"/>
</dbReference>
<keyword evidence="7" id="KW-0378">Hydrolase</keyword>
<evidence type="ECO:0000313" key="15">
    <source>
        <dbReference type="EMBL" id="PIP16457.1"/>
    </source>
</evidence>
<sequence length="135" mass="14214">MATAGLKREGKRSLNVRNASMVGLAQLVAVLPGISRSGSTISAGLILGISREEAFRFSFLLSLPAVAGAFLIETAKAFRSGIMAPGPYPIFGFILSFGAGLLALSLLRRVVLSGRLAWFSLYLLLLSALLLFKGG</sequence>
<dbReference type="Proteomes" id="UP000230392">
    <property type="component" value="Unassembled WGS sequence"/>
</dbReference>
<dbReference type="GO" id="GO:0050380">
    <property type="term" value="F:undecaprenyl-diphosphatase activity"/>
    <property type="evidence" value="ECO:0007669"/>
    <property type="project" value="UniProtKB-EC"/>
</dbReference>
<keyword evidence="10" id="KW-0046">Antibiotic resistance</keyword>
<keyword evidence="6 14" id="KW-0812">Transmembrane</keyword>
<evidence type="ECO:0000256" key="3">
    <source>
        <dbReference type="ARBA" id="ARBA00012374"/>
    </source>
</evidence>
<evidence type="ECO:0000256" key="8">
    <source>
        <dbReference type="ARBA" id="ARBA00022989"/>
    </source>
</evidence>
<evidence type="ECO:0000256" key="6">
    <source>
        <dbReference type="ARBA" id="ARBA00022692"/>
    </source>
</evidence>
<evidence type="ECO:0000313" key="16">
    <source>
        <dbReference type="Proteomes" id="UP000230392"/>
    </source>
</evidence>
<dbReference type="EMBL" id="PCRF01000097">
    <property type="protein sequence ID" value="PIP16457.1"/>
    <property type="molecule type" value="Genomic_DNA"/>
</dbReference>
<organism evidence="15 16">
    <name type="scientific">bacterium (Candidatus Ratteibacteria) CG23_combo_of_CG06-09_8_20_14_all_48_7</name>
    <dbReference type="NCBI Taxonomy" id="2014292"/>
    <lineage>
        <taxon>Bacteria</taxon>
        <taxon>Candidatus Ratteibacteria</taxon>
    </lineage>
</organism>
<name>A0A2G9YB55_9BACT</name>
<keyword evidence="8 14" id="KW-1133">Transmembrane helix</keyword>